<organism evidence="1 2">
    <name type="scientific">Sphingobacterium pedocola</name>
    <dbReference type="NCBI Taxonomy" id="2082722"/>
    <lineage>
        <taxon>Bacteria</taxon>
        <taxon>Pseudomonadati</taxon>
        <taxon>Bacteroidota</taxon>
        <taxon>Sphingobacteriia</taxon>
        <taxon>Sphingobacteriales</taxon>
        <taxon>Sphingobacteriaceae</taxon>
        <taxon>Sphingobacterium</taxon>
    </lineage>
</organism>
<evidence type="ECO:0008006" key="3">
    <source>
        <dbReference type="Google" id="ProtNLM"/>
    </source>
</evidence>
<protein>
    <recommendedName>
        <fullName evidence="3">SIMPL domain-containing protein</fullName>
    </recommendedName>
</protein>
<evidence type="ECO:0000313" key="1">
    <source>
        <dbReference type="EMBL" id="MBE8721214.1"/>
    </source>
</evidence>
<comment type="caution">
    <text evidence="1">The sequence shown here is derived from an EMBL/GenBank/DDBJ whole genome shotgun (WGS) entry which is preliminary data.</text>
</comment>
<reference evidence="1 2" key="1">
    <citation type="submission" date="2018-02" db="EMBL/GenBank/DDBJ databases">
        <title>Sphingobacterium KA21.</title>
        <authorList>
            <person name="Vasarhelyi B.M."/>
            <person name="Deshmukh S."/>
            <person name="Balint B."/>
            <person name="Kukolya J."/>
        </authorList>
    </citation>
    <scope>NUCLEOTIDE SEQUENCE [LARGE SCALE GENOMIC DNA]</scope>
    <source>
        <strain evidence="1 2">Ka21</strain>
    </source>
</reference>
<dbReference type="EMBL" id="PSKQ01000019">
    <property type="protein sequence ID" value="MBE8721214.1"/>
    <property type="molecule type" value="Genomic_DNA"/>
</dbReference>
<name>A0ABR9T789_9SPHI</name>
<keyword evidence="2" id="KW-1185">Reference proteome</keyword>
<accession>A0ABR9T789</accession>
<evidence type="ECO:0000313" key="2">
    <source>
        <dbReference type="Proteomes" id="UP000618319"/>
    </source>
</evidence>
<proteinExistence type="predicted"/>
<dbReference type="Proteomes" id="UP000618319">
    <property type="component" value="Unassembled WGS sequence"/>
</dbReference>
<sequence>MNKIFLALILSLSYCLQGRVAGLHISGYGSNEKAKYEAPKIEFEKIKVSAEVSVKYILK</sequence>
<gene>
    <name evidence="1" type="ORF">C4F40_10815</name>
</gene>
<dbReference type="RefSeq" id="WP_196938440.1">
    <property type="nucleotide sequence ID" value="NZ_MU158689.1"/>
</dbReference>